<keyword evidence="1" id="KW-0129">CBS domain</keyword>
<feature type="domain" description="CBS" evidence="3">
    <location>
        <begin position="24"/>
        <end position="80"/>
    </location>
</feature>
<feature type="region of interest" description="Disordered" evidence="2">
    <location>
        <begin position="1"/>
        <end position="20"/>
    </location>
</feature>
<evidence type="ECO:0000259" key="3">
    <source>
        <dbReference type="PROSITE" id="PS51371"/>
    </source>
</evidence>
<dbReference type="SMART" id="SM00116">
    <property type="entry name" value="CBS"/>
    <property type="match status" value="1"/>
</dbReference>
<organism evidence="4 5">
    <name type="scientific">Paraburkholderia graminis</name>
    <dbReference type="NCBI Taxonomy" id="60548"/>
    <lineage>
        <taxon>Bacteria</taxon>
        <taxon>Pseudomonadati</taxon>
        <taxon>Pseudomonadota</taxon>
        <taxon>Betaproteobacteria</taxon>
        <taxon>Burkholderiales</taxon>
        <taxon>Burkholderiaceae</taxon>
        <taxon>Paraburkholderia</taxon>
    </lineage>
</organism>
<dbReference type="Gene3D" id="3.10.580.10">
    <property type="entry name" value="CBS-domain"/>
    <property type="match status" value="1"/>
</dbReference>
<name>A0ABD5CFG5_9BURK</name>
<evidence type="ECO:0000256" key="1">
    <source>
        <dbReference type="PROSITE-ProRule" id="PRU00703"/>
    </source>
</evidence>
<dbReference type="Pfam" id="PF00571">
    <property type="entry name" value="CBS"/>
    <property type="match status" value="1"/>
</dbReference>
<accession>A0ABD5CFG5</accession>
<sequence length="97" mass="10899">MEQHSLLSPSELRSRCRVSGGDVMPSPAVVAQGSDHIWPLARRMRQHGMRRLPVVDEEGGLIGIVALDDLLHATEELVDELHYVAARQPRLEEKRRA</sequence>
<dbReference type="RefSeq" id="WP_310031616.1">
    <property type="nucleotide sequence ID" value="NZ_JAVIZN010000002.1"/>
</dbReference>
<dbReference type="PROSITE" id="PS51371">
    <property type="entry name" value="CBS"/>
    <property type="match status" value="1"/>
</dbReference>
<dbReference type="Proteomes" id="UP001245184">
    <property type="component" value="Unassembled WGS sequence"/>
</dbReference>
<gene>
    <name evidence="4" type="ORF">QF025_002677</name>
</gene>
<dbReference type="EMBL" id="JAVIZN010000002">
    <property type="protein sequence ID" value="MDR6203957.1"/>
    <property type="molecule type" value="Genomic_DNA"/>
</dbReference>
<protein>
    <submittedName>
        <fullName evidence="4">CBS domain-containing protein</fullName>
    </submittedName>
</protein>
<evidence type="ECO:0000313" key="5">
    <source>
        <dbReference type="Proteomes" id="UP001245184"/>
    </source>
</evidence>
<evidence type="ECO:0000313" key="4">
    <source>
        <dbReference type="EMBL" id="MDR6203957.1"/>
    </source>
</evidence>
<reference evidence="4 5" key="1">
    <citation type="submission" date="2023-08" db="EMBL/GenBank/DDBJ databases">
        <title>Genome sequencing of plant associated microbes to promote plant fitness in Sorghum bicolor and Oryza sativa.</title>
        <authorList>
            <person name="Coleman-Derr D."/>
        </authorList>
    </citation>
    <scope>NUCLEOTIDE SEQUENCE [LARGE SCALE GENOMIC DNA]</scope>
    <source>
        <strain evidence="4 5">SLBN-33</strain>
    </source>
</reference>
<dbReference type="InterPro" id="IPR046342">
    <property type="entry name" value="CBS_dom_sf"/>
</dbReference>
<dbReference type="InterPro" id="IPR000644">
    <property type="entry name" value="CBS_dom"/>
</dbReference>
<dbReference type="SUPFAM" id="SSF54631">
    <property type="entry name" value="CBS-domain pair"/>
    <property type="match status" value="1"/>
</dbReference>
<dbReference type="AlphaFoldDB" id="A0ABD5CFG5"/>
<comment type="caution">
    <text evidence="4">The sequence shown here is derived from an EMBL/GenBank/DDBJ whole genome shotgun (WGS) entry which is preliminary data.</text>
</comment>
<evidence type="ECO:0000256" key="2">
    <source>
        <dbReference type="SAM" id="MobiDB-lite"/>
    </source>
</evidence>
<proteinExistence type="predicted"/>